<proteinExistence type="predicted"/>
<dbReference type="EMBL" id="WNYA01000003">
    <property type="protein sequence ID" value="KAG8581943.1"/>
    <property type="molecule type" value="Genomic_DNA"/>
</dbReference>
<name>A0AAV7CAK9_ENGPU</name>
<gene>
    <name evidence="1" type="ORF">GDO81_007859</name>
</gene>
<keyword evidence="2" id="KW-1185">Reference proteome</keyword>
<evidence type="ECO:0000313" key="1">
    <source>
        <dbReference type="EMBL" id="KAG8581943.1"/>
    </source>
</evidence>
<organism evidence="1 2">
    <name type="scientific">Engystomops pustulosus</name>
    <name type="common">Tungara frog</name>
    <name type="synonym">Physalaemus pustulosus</name>
    <dbReference type="NCBI Taxonomy" id="76066"/>
    <lineage>
        <taxon>Eukaryota</taxon>
        <taxon>Metazoa</taxon>
        <taxon>Chordata</taxon>
        <taxon>Craniata</taxon>
        <taxon>Vertebrata</taxon>
        <taxon>Euteleostomi</taxon>
        <taxon>Amphibia</taxon>
        <taxon>Batrachia</taxon>
        <taxon>Anura</taxon>
        <taxon>Neobatrachia</taxon>
        <taxon>Hyloidea</taxon>
        <taxon>Leptodactylidae</taxon>
        <taxon>Leiuperinae</taxon>
        <taxon>Engystomops</taxon>
    </lineage>
</organism>
<evidence type="ECO:0000313" key="2">
    <source>
        <dbReference type="Proteomes" id="UP000824782"/>
    </source>
</evidence>
<dbReference type="Proteomes" id="UP000824782">
    <property type="component" value="Unassembled WGS sequence"/>
</dbReference>
<comment type="caution">
    <text evidence="1">The sequence shown here is derived from an EMBL/GenBank/DDBJ whole genome shotgun (WGS) entry which is preliminary data.</text>
</comment>
<reference evidence="1" key="1">
    <citation type="thesis" date="2020" institute="ProQuest LLC" country="789 East Eisenhower Parkway, Ann Arbor, MI, USA">
        <title>Comparative Genomics and Chromosome Evolution.</title>
        <authorList>
            <person name="Mudd A.B."/>
        </authorList>
    </citation>
    <scope>NUCLEOTIDE SEQUENCE</scope>
    <source>
        <strain evidence="1">237g6f4</strain>
        <tissue evidence="1">Blood</tissue>
    </source>
</reference>
<dbReference type="AlphaFoldDB" id="A0AAV7CAK9"/>
<accession>A0AAV7CAK9</accession>
<protein>
    <submittedName>
        <fullName evidence="1">Uncharacterized protein</fullName>
    </submittedName>
</protein>
<sequence>MTWEGRLMHCNSPSFCSKWLKTKEKNNSEDGFYRSVKLLFFKSLFKLLIYGPSRSKFSFRFHDIKLF</sequence>